<keyword evidence="5" id="KW-1185">Reference proteome</keyword>
<dbReference type="EMBL" id="OV121132">
    <property type="protein sequence ID" value="CAH0546027.1"/>
    <property type="molecule type" value="Genomic_DNA"/>
</dbReference>
<dbReference type="GO" id="GO:0003735">
    <property type="term" value="F:structural constituent of ribosome"/>
    <property type="evidence" value="ECO:0007669"/>
    <property type="project" value="InterPro"/>
</dbReference>
<evidence type="ECO:0000256" key="2">
    <source>
        <dbReference type="ARBA" id="ARBA00035170"/>
    </source>
</evidence>
<organism evidence="4 5">
    <name type="scientific">Brassicogethes aeneus</name>
    <name type="common">Rape pollen beetle</name>
    <name type="synonym">Meligethes aeneus</name>
    <dbReference type="NCBI Taxonomy" id="1431903"/>
    <lineage>
        <taxon>Eukaryota</taxon>
        <taxon>Metazoa</taxon>
        <taxon>Ecdysozoa</taxon>
        <taxon>Arthropoda</taxon>
        <taxon>Hexapoda</taxon>
        <taxon>Insecta</taxon>
        <taxon>Pterygota</taxon>
        <taxon>Neoptera</taxon>
        <taxon>Endopterygota</taxon>
        <taxon>Coleoptera</taxon>
        <taxon>Polyphaga</taxon>
        <taxon>Cucujiformia</taxon>
        <taxon>Nitidulidae</taxon>
        <taxon>Meligethinae</taxon>
        <taxon>Brassicogethes</taxon>
    </lineage>
</organism>
<dbReference type="InterPro" id="IPR014717">
    <property type="entry name" value="Transl_elong_EF1B/ribsomal_bS6"/>
</dbReference>
<dbReference type="Gene3D" id="3.30.70.60">
    <property type="match status" value="1"/>
</dbReference>
<evidence type="ECO:0000256" key="3">
    <source>
        <dbReference type="ARBA" id="ARBA00035365"/>
    </source>
</evidence>
<dbReference type="CDD" id="cd15465">
    <property type="entry name" value="bS6_mito"/>
    <property type="match status" value="1"/>
</dbReference>
<gene>
    <name evidence="4" type="ORF">MELIAE_LOCUS285</name>
</gene>
<dbReference type="Pfam" id="PF01250">
    <property type="entry name" value="Ribosomal_S6"/>
    <property type="match status" value="1"/>
</dbReference>
<dbReference type="Proteomes" id="UP001154078">
    <property type="component" value="Chromosome 1"/>
</dbReference>
<comment type="similarity">
    <text evidence="1">Belongs to the bacterial ribosomal protein bS6 family.</text>
</comment>
<dbReference type="InterPro" id="IPR035980">
    <property type="entry name" value="Ribosomal_bS6_sf"/>
</dbReference>
<dbReference type="GO" id="GO:0070181">
    <property type="term" value="F:small ribosomal subunit rRNA binding"/>
    <property type="evidence" value="ECO:0007669"/>
    <property type="project" value="TreeGrafter"/>
</dbReference>
<name>A0A9P0FBG0_BRAAE</name>
<dbReference type="PANTHER" id="PTHR21011:SF1">
    <property type="entry name" value="SMALL RIBOSOMAL SUBUNIT PROTEIN BS6M"/>
    <property type="match status" value="1"/>
</dbReference>
<dbReference type="AlphaFoldDB" id="A0A9P0FBG0"/>
<dbReference type="PANTHER" id="PTHR21011">
    <property type="entry name" value="MITOCHONDRIAL 28S RIBOSOMAL PROTEIN S6"/>
    <property type="match status" value="1"/>
</dbReference>
<protein>
    <recommendedName>
        <fullName evidence="2">Small ribosomal subunit protein bS6m</fullName>
    </recommendedName>
    <alternativeName>
        <fullName evidence="3">28S ribosomal protein S6, mitochondrial</fullName>
    </alternativeName>
</protein>
<proteinExistence type="inferred from homology"/>
<dbReference type="GO" id="GO:0006412">
    <property type="term" value="P:translation"/>
    <property type="evidence" value="ECO:0007669"/>
    <property type="project" value="InterPro"/>
</dbReference>
<sequence>MITYELCLLLRVMPKPELTTTLKRAAEAIFEKGGIIRKLENLGTRDMPYKTSVHGAVHKKASYFLYEFNAPPSSLETLLDAYSRDVDIIRRQIYKKKAIEPFECTLNDEILPPAYRKDVQELISEARKLEKPKFSYNSGLDYYPFQK</sequence>
<evidence type="ECO:0000313" key="4">
    <source>
        <dbReference type="EMBL" id="CAH0546027.1"/>
    </source>
</evidence>
<reference evidence="4" key="1">
    <citation type="submission" date="2021-12" db="EMBL/GenBank/DDBJ databases">
        <authorList>
            <person name="King R."/>
        </authorList>
    </citation>
    <scope>NUCLEOTIDE SEQUENCE</scope>
</reference>
<dbReference type="SUPFAM" id="SSF54995">
    <property type="entry name" value="Ribosomal protein S6"/>
    <property type="match status" value="1"/>
</dbReference>
<evidence type="ECO:0000256" key="1">
    <source>
        <dbReference type="ARBA" id="ARBA00009512"/>
    </source>
</evidence>
<accession>A0A9P0FBG0</accession>
<dbReference type="OrthoDB" id="268530at2759"/>
<dbReference type="FunFam" id="3.30.70.60:FF:000014">
    <property type="entry name" value="28S ribosomal protein S6, mitochondrial"/>
    <property type="match status" value="1"/>
</dbReference>
<dbReference type="GO" id="GO:0005763">
    <property type="term" value="C:mitochondrial small ribosomal subunit"/>
    <property type="evidence" value="ECO:0007669"/>
    <property type="project" value="TreeGrafter"/>
</dbReference>
<evidence type="ECO:0000313" key="5">
    <source>
        <dbReference type="Proteomes" id="UP001154078"/>
    </source>
</evidence>
<dbReference type="InterPro" id="IPR000529">
    <property type="entry name" value="Ribosomal_bS6"/>
</dbReference>